<comment type="subunit">
    <text evidence="2">Homohexamer.</text>
</comment>
<dbReference type="FunFam" id="1.10.285.10:FF:000001">
    <property type="entry name" value="Glutamate dehydrogenase"/>
    <property type="match status" value="1"/>
</dbReference>
<dbReference type="PANTHER" id="PTHR43571:SF1">
    <property type="entry name" value="NADP-SPECIFIC GLUTAMATE DEHYDROGENASE 1-RELATED"/>
    <property type="match status" value="1"/>
</dbReference>
<dbReference type="SUPFAM" id="SSF51735">
    <property type="entry name" value="NAD(P)-binding Rossmann-fold domains"/>
    <property type="match status" value="1"/>
</dbReference>
<evidence type="ECO:0000256" key="6">
    <source>
        <dbReference type="PIRSR" id="PIRSR000185-1"/>
    </source>
</evidence>
<dbReference type="KEGG" id="pary:A4V02_01395"/>
<feature type="binding site" evidence="7">
    <location>
        <position position="112"/>
    </location>
    <ligand>
        <name>substrate</name>
    </ligand>
</feature>
<evidence type="ECO:0000256" key="5">
    <source>
        <dbReference type="PIRNR" id="PIRNR000185"/>
    </source>
</evidence>
<proteinExistence type="inferred from homology"/>
<evidence type="ECO:0000313" key="11">
    <source>
        <dbReference type="EMBL" id="ANU62522.1"/>
    </source>
</evidence>
<comment type="similarity">
    <text evidence="1 5 9">Belongs to the Glu/Leu/Phe/Val dehydrogenases family.</text>
</comment>
<evidence type="ECO:0000256" key="3">
    <source>
        <dbReference type="ARBA" id="ARBA00023002"/>
    </source>
</evidence>
<dbReference type="InterPro" id="IPR046346">
    <property type="entry name" value="Aminoacid_DH-like_N_sf"/>
</dbReference>
<keyword evidence="4 7" id="KW-0520">NAD</keyword>
<feature type="binding site" evidence="7">
    <location>
        <position position="109"/>
    </location>
    <ligand>
        <name>substrate</name>
    </ligand>
</feature>
<dbReference type="InterPro" id="IPR006097">
    <property type="entry name" value="Glu/Leu/Phe/Val/Trp_DH_dimer"/>
</dbReference>
<evidence type="ECO:0000256" key="1">
    <source>
        <dbReference type="ARBA" id="ARBA00006382"/>
    </source>
</evidence>
<dbReference type="InterPro" id="IPR006096">
    <property type="entry name" value="Glu/Leu/Phe/Val/Trp_DH_C"/>
</dbReference>
<evidence type="ECO:0000256" key="7">
    <source>
        <dbReference type="PIRSR" id="PIRSR000185-2"/>
    </source>
</evidence>
<dbReference type="InterPro" id="IPR033922">
    <property type="entry name" value="NAD_bind_Glu_DH"/>
</dbReference>
<reference evidence="12 14" key="3">
    <citation type="submission" date="2019-04" db="EMBL/GenBank/DDBJ databases">
        <title>Microbes associate with the intestines of laboratory mice.</title>
        <authorList>
            <person name="Navarre W."/>
            <person name="Wong E."/>
            <person name="Huang K."/>
            <person name="Tropini C."/>
            <person name="Ng K."/>
            <person name="Yu B."/>
        </authorList>
    </citation>
    <scope>NUCLEOTIDE SEQUENCE [LARGE SCALE GENOMIC DNA]</scope>
    <source>
        <strain evidence="12 14">NM06_A21</strain>
    </source>
</reference>
<evidence type="ECO:0000313" key="13">
    <source>
        <dbReference type="Proteomes" id="UP000186351"/>
    </source>
</evidence>
<reference evidence="13" key="1">
    <citation type="submission" date="2016-04" db="EMBL/GenBank/DDBJ databases">
        <title>Complete Genome Sequences of Twelve Strains of a Stable Defined Moderately Diverse Mouse Microbiota 2 (sDMDMm2).</title>
        <authorList>
            <person name="Uchimura Y."/>
            <person name="Wyss M."/>
            <person name="Brugiroux S."/>
            <person name="Limenitakis J.P."/>
            <person name="Stecher B."/>
            <person name="McCoy K.D."/>
            <person name="Macpherson A.J."/>
        </authorList>
    </citation>
    <scope>NUCLEOTIDE SEQUENCE [LARGE SCALE GENOMIC DNA]</scope>
    <source>
        <strain evidence="13">YL27</strain>
    </source>
</reference>
<dbReference type="PRINTS" id="PR00082">
    <property type="entry name" value="GLFDHDRGNASE"/>
</dbReference>
<dbReference type="SMART" id="SM00839">
    <property type="entry name" value="ELFV_dehydrog"/>
    <property type="match status" value="1"/>
</dbReference>
<organism evidence="11 13">
    <name type="scientific">Muribaculum intestinale</name>
    <dbReference type="NCBI Taxonomy" id="1796646"/>
    <lineage>
        <taxon>Bacteria</taxon>
        <taxon>Pseudomonadati</taxon>
        <taxon>Bacteroidota</taxon>
        <taxon>Bacteroidia</taxon>
        <taxon>Bacteroidales</taxon>
        <taxon>Muribaculaceae</taxon>
        <taxon>Muribaculum</taxon>
    </lineage>
</organism>
<dbReference type="InterPro" id="IPR050724">
    <property type="entry name" value="Glu_Leu_Phe_Val_DH"/>
</dbReference>
<dbReference type="FunFam" id="3.40.50.10860:FF:000002">
    <property type="entry name" value="Glutamate dehydrogenase"/>
    <property type="match status" value="1"/>
</dbReference>
<dbReference type="GO" id="GO:0000166">
    <property type="term" value="F:nucleotide binding"/>
    <property type="evidence" value="ECO:0007669"/>
    <property type="project" value="UniProtKB-KW"/>
</dbReference>
<dbReference type="FunFam" id="3.40.50.720:FF:000030">
    <property type="entry name" value="Glutamate dehydrogenase"/>
    <property type="match status" value="1"/>
</dbReference>
<gene>
    <name evidence="11" type="ORF">A4V02_01395</name>
    <name evidence="12" type="ORF">E5333_14900</name>
</gene>
<protein>
    <recommendedName>
        <fullName evidence="5">Glutamate dehydrogenase</fullName>
    </recommendedName>
</protein>
<feature type="binding site" evidence="7">
    <location>
        <position position="207"/>
    </location>
    <ligand>
        <name>NAD(+)</name>
        <dbReference type="ChEBI" id="CHEBI:57540"/>
    </ligand>
</feature>
<evidence type="ECO:0000259" key="10">
    <source>
        <dbReference type="SMART" id="SM00839"/>
    </source>
</evidence>
<dbReference type="InterPro" id="IPR033524">
    <property type="entry name" value="Glu/Leu/Phe/Val_DH_AS"/>
</dbReference>
<evidence type="ECO:0000256" key="8">
    <source>
        <dbReference type="PIRSR" id="PIRSR000185-3"/>
    </source>
</evidence>
<dbReference type="NCBIfam" id="NF006929">
    <property type="entry name" value="PRK09414.1"/>
    <property type="match status" value="1"/>
</dbReference>
<dbReference type="NCBIfam" id="NF010634">
    <property type="entry name" value="PRK14031.1"/>
    <property type="match status" value="1"/>
</dbReference>
<dbReference type="Gene3D" id="3.40.50.10860">
    <property type="entry name" value="Leucine Dehydrogenase, chain A, domain 1"/>
    <property type="match status" value="1"/>
</dbReference>
<feature type="site" description="Important for catalysis" evidence="8">
    <location>
        <position position="164"/>
    </location>
</feature>
<feature type="binding site" evidence="7">
    <location>
        <position position="163"/>
    </location>
    <ligand>
        <name>substrate</name>
    </ligand>
</feature>
<dbReference type="Proteomes" id="UP000186351">
    <property type="component" value="Chromosome"/>
</dbReference>
<dbReference type="EMBL" id="SRYD01000095">
    <property type="protein sequence ID" value="TGY68405.1"/>
    <property type="molecule type" value="Genomic_DNA"/>
</dbReference>
<accession>A0A1B1S6U6</accession>
<keyword evidence="13" id="KW-1185">Reference proteome</keyword>
<dbReference type="Proteomes" id="UP000306630">
    <property type="component" value="Unassembled WGS sequence"/>
</dbReference>
<dbReference type="OrthoDB" id="9803297at2"/>
<dbReference type="Gene3D" id="1.10.285.10">
    <property type="entry name" value="Glutamate Dehydrogenase, chain A, domain 3"/>
    <property type="match status" value="2"/>
</dbReference>
<dbReference type="Pfam" id="PF02812">
    <property type="entry name" value="ELFV_dehydrog_N"/>
    <property type="match status" value="1"/>
</dbReference>
<dbReference type="PROSITE" id="PS00074">
    <property type="entry name" value="GLFV_DEHYDROGENASE"/>
    <property type="match status" value="1"/>
</dbReference>
<dbReference type="PIRSF" id="PIRSF000185">
    <property type="entry name" value="Glu_DH"/>
    <property type="match status" value="1"/>
</dbReference>
<dbReference type="GO" id="GO:0005829">
    <property type="term" value="C:cytosol"/>
    <property type="evidence" value="ECO:0007669"/>
    <property type="project" value="TreeGrafter"/>
</dbReference>
<feature type="active site" description="Proton donor" evidence="6">
    <location>
        <position position="124"/>
    </location>
</feature>
<reference evidence="11" key="2">
    <citation type="submission" date="2017-04" db="EMBL/GenBank/DDBJ databases">
        <title>Complete Genome Sequences of Twelve Strains of a Stable Defined Moderately Diverse Mouse Microbiota 2 (sDMDMm2).</title>
        <authorList>
            <person name="Uchimura Y."/>
            <person name="Wyss M."/>
            <person name="Brugiroux S."/>
            <person name="Limenitakis J.P."/>
            <person name="Stecher B."/>
            <person name="McCoy K.D."/>
            <person name="Macpherson A.J."/>
        </authorList>
    </citation>
    <scope>NUCLEOTIDE SEQUENCE</scope>
    <source>
        <strain evidence="11">YL27</strain>
    </source>
</reference>
<evidence type="ECO:0000256" key="2">
    <source>
        <dbReference type="ARBA" id="ARBA00011643"/>
    </source>
</evidence>
<dbReference type="RefSeq" id="WP_068959919.1">
    <property type="nucleotide sequence ID" value="NZ_CAJTAP010000011.1"/>
</dbReference>
<dbReference type="InterPro" id="IPR014362">
    <property type="entry name" value="Glu_DH"/>
</dbReference>
<evidence type="ECO:0000313" key="14">
    <source>
        <dbReference type="Proteomes" id="UP000306630"/>
    </source>
</evidence>
<dbReference type="InterPro" id="IPR036291">
    <property type="entry name" value="NAD(P)-bd_dom_sf"/>
</dbReference>
<feature type="binding site" evidence="7">
    <location>
        <position position="238"/>
    </location>
    <ligand>
        <name>NAD(+)</name>
        <dbReference type="ChEBI" id="CHEBI:57540"/>
    </ligand>
</feature>
<evidence type="ECO:0000256" key="4">
    <source>
        <dbReference type="ARBA" id="ARBA00023027"/>
    </source>
</evidence>
<sequence length="444" mass="49147">MKATEVLADLQRRFPNEPEYLQAVEEVITTIEDEYNKHPEFERYNLIERLCIPDRIFSFRVSWVDDKGKVQNNMGYRIQHNNAIGPYKGGIRFHSSVNQSILKFLAFEQTFKNSLTTLAMGGGKGGSDFSPRGKSDMEVMRFCQAFIAELWRHIGPDTDVPAGDIGVGGREVGYMYGMYKKMAREFTGTFTGKGLEFGGSLIRPEATGYGNVYFLLNMLATRGIDIKDKVVAISGSGNVATYTAKKLLELGAKVITMSDSDGCIYVPEGITKEQLDYIFKLKNEYRGRIREFAEEFGCEYVEGGRPWGYKCDIAMPSATQNELDGDDARTLLANGVIAVSEGANMPSTPDAIKEFLNAKILYAPGKAANAGGVSVSGLEMAQNSQKLSWSSEEVDEKLKGIMKNIHEQCQKYGKEEDGFTNYVKGANVAGFMKVARAMMAQGII</sequence>
<dbReference type="AlphaFoldDB" id="A0A1B1S6U6"/>
<dbReference type="GeneID" id="65535490"/>
<dbReference type="PANTHER" id="PTHR43571">
    <property type="entry name" value="NADP-SPECIFIC GLUTAMATE DEHYDROGENASE 1-RELATED"/>
    <property type="match status" value="1"/>
</dbReference>
<name>A0A1B1S6U6_9BACT</name>
<dbReference type="CDD" id="cd05313">
    <property type="entry name" value="NAD_bind_2_Glu_DH"/>
    <property type="match status" value="1"/>
</dbReference>
<dbReference type="Pfam" id="PF00208">
    <property type="entry name" value="ELFV_dehydrog"/>
    <property type="match status" value="1"/>
</dbReference>
<feature type="domain" description="Glutamate/phenylalanine/leucine/valine/L-tryptophan dehydrogenase C-terminal" evidence="10">
    <location>
        <begin position="200"/>
        <end position="442"/>
    </location>
</feature>
<evidence type="ECO:0000256" key="9">
    <source>
        <dbReference type="RuleBase" id="RU004417"/>
    </source>
</evidence>
<dbReference type="Gene3D" id="3.40.50.720">
    <property type="entry name" value="NAD(P)-binding Rossmann-like Domain"/>
    <property type="match status" value="1"/>
</dbReference>
<dbReference type="GO" id="GO:0004354">
    <property type="term" value="F:glutamate dehydrogenase (NADP+) activity"/>
    <property type="evidence" value="ECO:0007669"/>
    <property type="project" value="TreeGrafter"/>
</dbReference>
<feature type="binding site" evidence="7">
    <location>
        <position position="88"/>
    </location>
    <ligand>
        <name>substrate</name>
    </ligand>
</feature>
<keyword evidence="7" id="KW-0547">Nucleotide-binding</keyword>
<accession>A0A1Z2XEZ3</accession>
<dbReference type="STRING" id="1796646.A4V02_01395"/>
<dbReference type="SUPFAM" id="SSF53223">
    <property type="entry name" value="Aminoacid dehydrogenase-like, N-terminal domain"/>
    <property type="match status" value="1"/>
</dbReference>
<dbReference type="EMBL" id="CP015402">
    <property type="protein sequence ID" value="ANU62522.1"/>
    <property type="molecule type" value="Genomic_DNA"/>
</dbReference>
<dbReference type="GO" id="GO:0006537">
    <property type="term" value="P:glutamate biosynthetic process"/>
    <property type="evidence" value="ECO:0007669"/>
    <property type="project" value="TreeGrafter"/>
</dbReference>
<dbReference type="InterPro" id="IPR006095">
    <property type="entry name" value="Glu/Leu/Phe/Val/Trp_DH"/>
</dbReference>
<evidence type="ECO:0000313" key="12">
    <source>
        <dbReference type="EMBL" id="TGY68405.1"/>
    </source>
</evidence>
<keyword evidence="3 5" id="KW-0560">Oxidoreductase</keyword>
<feature type="binding site" evidence="7">
    <location>
        <position position="376"/>
    </location>
    <ligand>
        <name>substrate</name>
    </ligand>
</feature>